<sequence length="3227" mass="359962">MLEGLVAGLLNRFLGMYVKNFDPTQLKVGIWSGDVKLNNLELRKEALDQFRLPVNVVEGHLGRLTLVIPWSNLGGAPVKVLLEDVFLLASPKEEAEYDEEEEDRRRQRIKMEKLDSAELLKERSKMGLSADEERKNQSFTQSLVTKIVDNVQVTVKNIHVRYEDSISAPGHPFALGLTLEEFSAVSTDGDWQPAFVQSQDMVTHKLATLDALSVYWDTDATLLGSGREVDHSGKHRLSHEEIVQRLKRMIQTASGVVEDEEEDDRDDVSSTASAAHTSDHQFVLRPVSGQAKIDLDKSGDPHAPKFKANLLFEEIGLVLDDDQYRDGLMMVDLFHYFLRHQEYKKYQPKGVTPKEDPKAWFKFAGDAVLSKIHEKNRRWTWDYIRQRRDDRLRYIELFKKKKQNQQFTPEETEDMNKLEWNLTYEDLRFWRSLARNQLRKENAAAAARSPTQGQQQQQGWLSWVWGAKPAEEVDETENTTITEEQKKELYDAIDWDEKTALAADIDAPRDSVKLQLEASLGTGSFTLKKGGRGTTTDLLSLHFDLFKAKFLQRPDSFLADVSLGGLRVNDGTTPDTLYPEIVRVKDSRLGRKRMSLVQLEEVEEEPFFYLEVEQNPIERDGDVALVAKLKPLEIVWNPNVVTGVVGFFRPPERHMDSIVALMETAGATVEGFREQTRMGLEFALEEHKTINAQLDLQAPLIIVPVSVTAATSTCVILDAGHISVTSELVDQETMKQIQGKQRRSYGDEDFKRLESAMYDKFHVQLTSTQLLVGPSIAETKAQLEGNDDQKMLHVVERINVGFVVETSIIPKAPNLTKVKVSGHLPVLHVMVSDAKYKTLMKIIDAAIPKFGNEMPSRPPLESRRSRPSFASASSSRLTVNKRRSRRESTLFPFATAQTALIVDDDFSQDDDKFEDARSGTVKEDLLMKQRIFQLQFTVDKLRGSLYRSDPARKKPDQLLVDLVAEHFELEFYNRKYDMAAEVSLGSVTMDDFVENPPAEFKSIVSSGDVEDREQNRSLVHVKFVKVNSQSPEFMSVYEGVETNVDATISTINLIVTRNTLLTLLDFILITFTNNDANNNALPSSSIEDAVSETVEVFEPQANNAGAIRVKVDLKSIRLILNNDGIRLATLSLNQAEVGVFLHAQTMRVSSKLGNLSLVDDIDSGVSRDSSLRQLVTIQGDELADFRYETFDATKVETYPGYDSSIFLRAGSVKVNFVEEPFRKIVNFLVKFGKMQAIYNAARQAAANQASQLQQISARIKFDVVVRTPIVVFPSFVPSGKPNRDLITAYLGEIYAQNKFAPLDDSESADTAMKISTGIRNIRLTSDFFYPDDVSEELEMIDHVDLGFDITYAEHRKGAVRPDIEVVGKLSDVKLKITPYQLKTLLQISQSVPAAFAGDVETQDEQVESAVGEDTLQKAKEANAPSPGSEEALVDLNPELVVSQETWARLDLAFDVGTVGLELISAHEAEPVGSLDEASLSRFSLDDSQVKLRALSDGSLEAELLVRSFTIYDSRPRDNNKFRRIMTSLNKDVQQLMASVTLSPGPEKRLIAMVTLDSPRVIFALDYLFALQSFATAALQSNEPPMTDEEMSEIPEESETESARPSIQLQRVSGESDAQQAVVPAETPPAQQAQQPPAMDIAFRVNIVDAQVILIANPLSSSSEAIVLGTKQVLLSQQNALTFQVSEMGMFLCRMDRFEDSRLRIIDDFSIQMSQDNSMAGVTSISANVEPLILRLSLRDILMAVQILTKASELSNGDGEHPKAPASEEKAKQLRAPGRERRASSVNAKSTARSVGKSTTAVSTASRANQPKKEPTRREDLAVTVDGIRVIVIGDVHELPILDLGIKSFAATAEDWSSNLRAQTAIDMYTNVFNFSKSAWEPLIEPWHVGLRVSRSGSEPLSIEMVSKKTLDLTLTTATIALASKSMAFLTRDQDVLGKPRGVESPYRIRNYTGFEVHVEAPRRGDEEPISARLEDGEEVPWSFESWEKMRETLAFDSSSNTVEVRLEGSGFDPVKSIRLNREGEFPYVLRVQGKSTVHRVLVEVDLGADDNVKYVTLRSPLLVENNTQIPVELGIYDQDKGDLLKIEKIAPGESRPAPVGAVYVKSLLLRPDSGFGYAWSSEALWWRDLVKRRTRTLVCKGENGDPFYFQIYASFDKSNPNINNYPYMRLKVSSPVVLENLLPYDFKYRIYDKNTKKDWTNFLRKGGLSPVHVVELSHLLLLSIDMQDTAFKASDFAVINSGSTVDFKKEDKIVCRDVHGLSLNLALHYHRIPDSGGAFKVTVYSPYVVLNKTGLELDIRVKSFMQGAKAVAGRAPALEATDGERPKVKPFMLSFGHEDPKNRALLKIGNSEWSKPQSFEAIGSTSEVVLPSMGNKGTEIHVGISVEEGEGKYKMTKIVELTPRFILQNKLGEDIHVREPSSSGSLALRAGGLQPLQFMQRSKVKQLCLCFPGLDNQWTAPFNISDLGTTYVKIAKSGQRQQLIRVEILMERATIFLNLTLETKHWPFSMRNESDTEFIFFQANPNVDEDGAEDRSGWKPIRYRLPPRSIMPYAWDFPAARFREVVISASNRERHVKLAEIGNQIPMKFTTPSGQQKIIDINIAADGPTQTMIVSNFKQSKSLYRQKKGGKSSAASSGSGNGGGNGSAAGAGFEVKDLNIGTTFTAHLGLSGIGVSLINTQLRELAYITFRGVELKYSESPLYQTVSLAVKWIQVDNQLYGGLFPIVLYPAVVPKKAQEIDAHPSVHAMVTRVKDDSFGVLYIKYATLLIQEMTVELDEDFVFALMDFTNVPGASWTRSEGEDGDLCDEVLGIPEPKEQHSGQDTYFELLNIQPMQLDISFMRTERVNAEDKRSSKNPLMFFLNIMTMAMGNVNDAPVRFNALMLENVRVSTPVLVQNIANHYSQEALYQIHKILGSADFLGNPVGLFNNISSGLTDIFYEPYQGLILSDKPEDFGMGIARGAASFAKKSVYGFSDSFSKFTGSLSKGLAAATLDKQFQDRRRITRSRNRPKHALYGVTTGANSFITSVASGVGGLARKPLEGAEQEGALGFFKGVGKGVLGLATKPAIGVLDMASNVSEGIRNTTTVFDGSELDRVRLARFVASDGIVRPYSQREALGQSWLKQVDNGKYFEESYLAHLELPREDMVVMVTYSRILMIRSRRLASEWDVPLSDVQTIAKERTGLSLVLRGGVNGPFVPVGDEDGRRFLYGRVGVAVEEFNRRFRSQ</sequence>
<evidence type="ECO:0000313" key="10">
    <source>
        <dbReference type="Proteomes" id="UP001187682"/>
    </source>
</evidence>
<feature type="region of interest" description="Disordered" evidence="4">
    <location>
        <begin position="1579"/>
        <end position="1634"/>
    </location>
</feature>
<dbReference type="Pfam" id="PF25037">
    <property type="entry name" value="VPS13_C"/>
    <property type="match status" value="1"/>
</dbReference>
<feature type="compositionally biased region" description="Basic and acidic residues" evidence="4">
    <location>
        <begin position="1757"/>
        <end position="1782"/>
    </location>
</feature>
<dbReference type="InterPro" id="IPR026847">
    <property type="entry name" value="VPS13"/>
</dbReference>
<evidence type="ECO:0000256" key="1">
    <source>
        <dbReference type="ARBA" id="ARBA00006545"/>
    </source>
</evidence>
<dbReference type="PANTHER" id="PTHR16166">
    <property type="entry name" value="VACUOLAR PROTEIN SORTING-ASSOCIATED PROTEIN VPS13"/>
    <property type="match status" value="1"/>
</dbReference>
<comment type="caution">
    <text evidence="9">The sequence shown here is derived from an EMBL/GenBank/DDBJ whole genome shotgun (WGS) entry which is preliminary data.</text>
</comment>
<dbReference type="InterPro" id="IPR056747">
    <property type="entry name" value="VPS13-like_M"/>
</dbReference>
<dbReference type="Pfam" id="PF12624">
    <property type="entry name" value="VPS13_N"/>
    <property type="match status" value="1"/>
</dbReference>
<feature type="region of interest" description="Disordered" evidence="4">
    <location>
        <begin position="255"/>
        <end position="279"/>
    </location>
</feature>
<keyword evidence="10" id="KW-1185">Reference proteome</keyword>
<feature type="region of interest" description="Disordered" evidence="4">
    <location>
        <begin position="1753"/>
        <end position="1818"/>
    </location>
</feature>
<proteinExistence type="inferred from homology"/>
<dbReference type="PIRSF" id="PIRSF037235">
    <property type="entry name" value="VPS13_fungi"/>
    <property type="match status" value="1"/>
</dbReference>
<dbReference type="Pfam" id="PF25036">
    <property type="entry name" value="VPS13_VAB"/>
    <property type="match status" value="1"/>
</dbReference>
<gene>
    <name evidence="9" type="ORF">DNG_09116</name>
</gene>
<accession>A0AAE8N522</accession>
<dbReference type="Proteomes" id="UP001187682">
    <property type="component" value="Unassembled WGS sequence"/>
</dbReference>
<dbReference type="EMBL" id="ONZQ02000015">
    <property type="protein sequence ID" value="SPO06426.1"/>
    <property type="molecule type" value="Genomic_DNA"/>
</dbReference>
<feature type="domain" description="VPS13-like middle region" evidence="6">
    <location>
        <begin position="1124"/>
        <end position="1918"/>
    </location>
</feature>
<dbReference type="InterPro" id="IPR017148">
    <property type="entry name" value="VPS13_fungi"/>
</dbReference>
<name>A0AAE8N522_9PEZI</name>
<feature type="domain" description="Intermembrane lipid transfer protein VPS13-like C-terminal" evidence="8">
    <location>
        <begin position="3097"/>
        <end position="3202"/>
    </location>
</feature>
<evidence type="ECO:0000259" key="7">
    <source>
        <dbReference type="Pfam" id="PF25036"/>
    </source>
</evidence>
<feature type="domain" description="Chorein N-terminal" evidence="5">
    <location>
        <begin position="1"/>
        <end position="875"/>
    </location>
</feature>
<dbReference type="InterPro" id="IPR026854">
    <property type="entry name" value="VPS13_N"/>
</dbReference>
<feature type="compositionally biased region" description="Polar residues" evidence="4">
    <location>
        <begin position="1602"/>
        <end position="1616"/>
    </location>
</feature>
<dbReference type="GO" id="GO:0045053">
    <property type="term" value="P:protein retention in Golgi apparatus"/>
    <property type="evidence" value="ECO:0007669"/>
    <property type="project" value="TreeGrafter"/>
</dbReference>
<evidence type="ECO:0000259" key="8">
    <source>
        <dbReference type="Pfam" id="PF25037"/>
    </source>
</evidence>
<evidence type="ECO:0000256" key="4">
    <source>
        <dbReference type="SAM" id="MobiDB-lite"/>
    </source>
</evidence>
<feature type="compositionally biased region" description="Acidic residues" evidence="4">
    <location>
        <begin position="1585"/>
        <end position="1599"/>
    </location>
</feature>
<feature type="compositionally biased region" description="Acidic residues" evidence="4">
    <location>
        <begin position="257"/>
        <end position="266"/>
    </location>
</feature>
<feature type="compositionally biased region" description="Low complexity" evidence="4">
    <location>
        <begin position="867"/>
        <end position="876"/>
    </location>
</feature>
<evidence type="ECO:0000259" key="6">
    <source>
        <dbReference type="Pfam" id="PF25033"/>
    </source>
</evidence>
<feature type="region of interest" description="Disordered" evidence="4">
    <location>
        <begin position="853"/>
        <end position="883"/>
    </location>
</feature>
<dbReference type="PANTHER" id="PTHR16166:SF93">
    <property type="entry name" value="INTERMEMBRANE LIPID TRANSFER PROTEIN VPS13"/>
    <property type="match status" value="1"/>
</dbReference>
<evidence type="ECO:0000256" key="2">
    <source>
        <dbReference type="ARBA" id="ARBA00022448"/>
    </source>
</evidence>
<dbReference type="InterPro" id="IPR009543">
    <property type="entry name" value="VPS13_VAB"/>
</dbReference>
<evidence type="ECO:0000313" key="9">
    <source>
        <dbReference type="EMBL" id="SPO06426.1"/>
    </source>
</evidence>
<dbReference type="InterPro" id="IPR056748">
    <property type="entry name" value="VPS13-like_C"/>
</dbReference>
<keyword evidence="3" id="KW-0445">Lipid transport</keyword>
<organism evidence="9 10">
    <name type="scientific">Cephalotrichum gorgonifer</name>
    <dbReference type="NCBI Taxonomy" id="2041049"/>
    <lineage>
        <taxon>Eukaryota</taxon>
        <taxon>Fungi</taxon>
        <taxon>Dikarya</taxon>
        <taxon>Ascomycota</taxon>
        <taxon>Pezizomycotina</taxon>
        <taxon>Sordariomycetes</taxon>
        <taxon>Hypocreomycetidae</taxon>
        <taxon>Microascales</taxon>
        <taxon>Microascaceae</taxon>
        <taxon>Cephalotrichum</taxon>
    </lineage>
</organism>
<feature type="domain" description="Vacuolar protein sorting-associated protein 13 VPS13 adaptor binding" evidence="7">
    <location>
        <begin position="1985"/>
        <end position="2561"/>
    </location>
</feature>
<comment type="similarity">
    <text evidence="1">Belongs to the VPS13 family.</text>
</comment>
<evidence type="ECO:0000256" key="3">
    <source>
        <dbReference type="ARBA" id="ARBA00023055"/>
    </source>
</evidence>
<evidence type="ECO:0000259" key="5">
    <source>
        <dbReference type="Pfam" id="PF12624"/>
    </source>
</evidence>
<dbReference type="GO" id="GO:0006623">
    <property type="term" value="P:protein targeting to vacuole"/>
    <property type="evidence" value="ECO:0007669"/>
    <property type="project" value="TreeGrafter"/>
</dbReference>
<feature type="compositionally biased region" description="Low complexity" evidence="4">
    <location>
        <begin position="1617"/>
        <end position="1634"/>
    </location>
</feature>
<dbReference type="GO" id="GO:0006869">
    <property type="term" value="P:lipid transport"/>
    <property type="evidence" value="ECO:0007669"/>
    <property type="project" value="UniProtKB-KW"/>
</dbReference>
<reference evidence="9" key="1">
    <citation type="submission" date="2018-03" db="EMBL/GenBank/DDBJ databases">
        <authorList>
            <person name="Guldener U."/>
        </authorList>
    </citation>
    <scope>NUCLEOTIDE SEQUENCE</scope>
</reference>
<keyword evidence="2" id="KW-0813">Transport</keyword>
<feature type="compositionally biased region" description="Polar residues" evidence="4">
    <location>
        <begin position="1783"/>
        <end position="1808"/>
    </location>
</feature>
<dbReference type="Pfam" id="PF25033">
    <property type="entry name" value="VPS13_M"/>
    <property type="match status" value="1"/>
</dbReference>
<protein>
    <submittedName>
        <fullName evidence="9">Related to vacuolar protein sorting-associated protein VPS13</fullName>
    </submittedName>
</protein>
<dbReference type="GO" id="GO:0045324">
    <property type="term" value="P:late endosome to vacuole transport"/>
    <property type="evidence" value="ECO:0007669"/>
    <property type="project" value="TreeGrafter"/>
</dbReference>
<dbReference type="GO" id="GO:0007005">
    <property type="term" value="P:mitochondrion organization"/>
    <property type="evidence" value="ECO:0007669"/>
    <property type="project" value="TreeGrafter"/>
</dbReference>